<dbReference type="OrthoDB" id="4328775at2"/>
<feature type="compositionally biased region" description="Low complexity" evidence="1">
    <location>
        <begin position="37"/>
        <end position="49"/>
    </location>
</feature>
<proteinExistence type="predicted"/>
<feature type="compositionally biased region" description="Low complexity" evidence="1">
    <location>
        <begin position="57"/>
        <end position="97"/>
    </location>
</feature>
<dbReference type="EMBL" id="WEGJ01000020">
    <property type="protein sequence ID" value="MQY14357.1"/>
    <property type="molecule type" value="Genomic_DNA"/>
</dbReference>
<dbReference type="RefSeq" id="WP_153454955.1">
    <property type="nucleotide sequence ID" value="NZ_WEGJ01000020.1"/>
</dbReference>
<evidence type="ECO:0000256" key="1">
    <source>
        <dbReference type="SAM" id="MobiDB-lite"/>
    </source>
</evidence>
<dbReference type="Proteomes" id="UP000466345">
    <property type="component" value="Unassembled WGS sequence"/>
</dbReference>
<comment type="caution">
    <text evidence="2">The sequence shown here is derived from an EMBL/GenBank/DDBJ whole genome shotgun (WGS) entry which is preliminary data.</text>
</comment>
<feature type="region of interest" description="Disordered" evidence="1">
    <location>
        <begin position="33"/>
        <end position="106"/>
    </location>
</feature>
<organism evidence="2 3">
    <name type="scientific">Streptomyces smaragdinus</name>
    <dbReference type="NCBI Taxonomy" id="2585196"/>
    <lineage>
        <taxon>Bacteria</taxon>
        <taxon>Bacillati</taxon>
        <taxon>Actinomycetota</taxon>
        <taxon>Actinomycetes</taxon>
        <taxon>Kitasatosporales</taxon>
        <taxon>Streptomycetaceae</taxon>
        <taxon>Streptomyces</taxon>
    </lineage>
</organism>
<accession>A0A7K0CLJ5</accession>
<dbReference type="AlphaFoldDB" id="A0A7K0CLJ5"/>
<gene>
    <name evidence="2" type="ORF">SRB5_45230</name>
</gene>
<evidence type="ECO:0008006" key="4">
    <source>
        <dbReference type="Google" id="ProtNLM"/>
    </source>
</evidence>
<evidence type="ECO:0000313" key="3">
    <source>
        <dbReference type="Proteomes" id="UP000466345"/>
    </source>
</evidence>
<evidence type="ECO:0000313" key="2">
    <source>
        <dbReference type="EMBL" id="MQY14357.1"/>
    </source>
</evidence>
<protein>
    <recommendedName>
        <fullName evidence="4">Lipoprotein</fullName>
    </recommendedName>
</protein>
<dbReference type="PROSITE" id="PS51257">
    <property type="entry name" value="PROKAR_LIPOPROTEIN"/>
    <property type="match status" value="1"/>
</dbReference>
<name>A0A7K0CLJ5_9ACTN</name>
<reference evidence="2 3" key="1">
    <citation type="submission" date="2019-10" db="EMBL/GenBank/DDBJ databases">
        <title>Streptomyces smaragdinus sp. nov. and Streptomyces fabii sp. nov., isolated from the gut of fungus growing-termite Macrotermes natalensis.</title>
        <authorList>
            <person name="Schwitalla J."/>
            <person name="Benndorf R."/>
            <person name="Martin K."/>
            <person name="De Beer W."/>
            <person name="Kaster A.-K."/>
            <person name="Vollmers J."/>
            <person name="Poulsen M."/>
            <person name="Beemelmanns C."/>
        </authorList>
    </citation>
    <scope>NUCLEOTIDE SEQUENCE [LARGE SCALE GENOMIC DNA]</scope>
    <source>
        <strain evidence="2 3">RB5</strain>
    </source>
</reference>
<keyword evidence="3" id="KW-1185">Reference proteome</keyword>
<sequence length="224" mass="23579">MNTSRRHTAKGWLTVIAISTLVLTGCGRQGGTDAMEPAGAAKPAASPAAKAKEKTEQTPSSPTTEPTARPSAATKKPTAKPTAEPSTPAAKPSAKPSKPAPKAPFAGTAPFVNINRAWTAGGRTYVSVRVAEKKINTRFDTWEIIPGTGPFTTVPLAKNARIGLTAQVRGDVAGHQDYELLPYSPTQFVTVFNKLDPAFYNGTGFDLVVDASGQITSMQSLFRP</sequence>